<dbReference type="AlphaFoldDB" id="A0A6A6B1W1"/>
<sequence>MLVACETVAWVCLSSIFPFSLHLFCCLGAARCCLPASLLLPRFFAPHFTRLFFSTRTIRVSFHPRIHTHSIQRVNRLWGETFISFLHAVYNQLSNHQEKCSSQIMSPVLVVHHRQIPPPQIRKKE</sequence>
<proteinExistence type="predicted"/>
<dbReference type="GeneID" id="54292732"/>
<evidence type="ECO:0000313" key="1">
    <source>
        <dbReference type="EMBL" id="KAF2136721.1"/>
    </source>
</evidence>
<reference evidence="1" key="1">
    <citation type="journal article" date="2020" name="Stud. Mycol.">
        <title>101 Dothideomycetes genomes: a test case for predicting lifestyles and emergence of pathogens.</title>
        <authorList>
            <person name="Haridas S."/>
            <person name="Albert R."/>
            <person name="Binder M."/>
            <person name="Bloem J."/>
            <person name="Labutti K."/>
            <person name="Salamov A."/>
            <person name="Andreopoulos B."/>
            <person name="Baker S."/>
            <person name="Barry K."/>
            <person name="Bills G."/>
            <person name="Bluhm B."/>
            <person name="Cannon C."/>
            <person name="Castanera R."/>
            <person name="Culley D."/>
            <person name="Daum C."/>
            <person name="Ezra D."/>
            <person name="Gonzalez J."/>
            <person name="Henrissat B."/>
            <person name="Kuo A."/>
            <person name="Liang C."/>
            <person name="Lipzen A."/>
            <person name="Lutzoni F."/>
            <person name="Magnuson J."/>
            <person name="Mondo S."/>
            <person name="Nolan M."/>
            <person name="Ohm R."/>
            <person name="Pangilinan J."/>
            <person name="Park H.-J."/>
            <person name="Ramirez L."/>
            <person name="Alfaro M."/>
            <person name="Sun H."/>
            <person name="Tritt A."/>
            <person name="Yoshinaga Y."/>
            <person name="Zwiers L.-H."/>
            <person name="Turgeon B."/>
            <person name="Goodwin S."/>
            <person name="Spatafora J."/>
            <person name="Crous P."/>
            <person name="Grigoriev I."/>
        </authorList>
    </citation>
    <scope>NUCLEOTIDE SEQUENCE</scope>
    <source>
        <strain evidence="1">CBS 121167</strain>
    </source>
</reference>
<accession>A0A6A6B1W1</accession>
<dbReference type="EMBL" id="ML995513">
    <property type="protein sequence ID" value="KAF2136721.1"/>
    <property type="molecule type" value="Genomic_DNA"/>
</dbReference>
<dbReference type="RefSeq" id="XP_033392439.1">
    <property type="nucleotide sequence ID" value="XM_033535238.1"/>
</dbReference>
<organism evidence="1 2">
    <name type="scientific">Aplosporella prunicola CBS 121167</name>
    <dbReference type="NCBI Taxonomy" id="1176127"/>
    <lineage>
        <taxon>Eukaryota</taxon>
        <taxon>Fungi</taxon>
        <taxon>Dikarya</taxon>
        <taxon>Ascomycota</taxon>
        <taxon>Pezizomycotina</taxon>
        <taxon>Dothideomycetes</taxon>
        <taxon>Dothideomycetes incertae sedis</taxon>
        <taxon>Botryosphaeriales</taxon>
        <taxon>Aplosporellaceae</taxon>
        <taxon>Aplosporella</taxon>
    </lineage>
</organism>
<dbReference type="Proteomes" id="UP000799438">
    <property type="component" value="Unassembled WGS sequence"/>
</dbReference>
<name>A0A6A6B1W1_9PEZI</name>
<evidence type="ECO:0000313" key="2">
    <source>
        <dbReference type="Proteomes" id="UP000799438"/>
    </source>
</evidence>
<keyword evidence="2" id="KW-1185">Reference proteome</keyword>
<protein>
    <submittedName>
        <fullName evidence="1">Uncharacterized protein</fullName>
    </submittedName>
</protein>
<gene>
    <name evidence="1" type="ORF">K452DRAFT_126562</name>
</gene>